<name>A0ACB8UKS2_9APHY</name>
<protein>
    <submittedName>
        <fullName evidence="1">NRDE-2, necessary for RNA interference-domain-containing protein</fullName>
    </submittedName>
</protein>
<accession>A0ACB8UKS2</accession>
<proteinExistence type="predicted"/>
<dbReference type="EMBL" id="MU274900">
    <property type="protein sequence ID" value="KAI0094968.1"/>
    <property type="molecule type" value="Genomic_DNA"/>
</dbReference>
<comment type="caution">
    <text evidence="1">The sequence shown here is derived from an EMBL/GenBank/DDBJ whole genome shotgun (WGS) entry which is preliminary data.</text>
</comment>
<evidence type="ECO:0000313" key="1">
    <source>
        <dbReference type="EMBL" id="KAI0094968.1"/>
    </source>
</evidence>
<dbReference type="Proteomes" id="UP001055072">
    <property type="component" value="Unassembled WGS sequence"/>
</dbReference>
<organism evidence="1 2">
    <name type="scientific">Irpex rosettiformis</name>
    <dbReference type="NCBI Taxonomy" id="378272"/>
    <lineage>
        <taxon>Eukaryota</taxon>
        <taxon>Fungi</taxon>
        <taxon>Dikarya</taxon>
        <taxon>Basidiomycota</taxon>
        <taxon>Agaricomycotina</taxon>
        <taxon>Agaricomycetes</taxon>
        <taxon>Polyporales</taxon>
        <taxon>Irpicaceae</taxon>
        <taxon>Irpex</taxon>
    </lineage>
</organism>
<gene>
    <name evidence="1" type="ORF">BDY19DRAFT_915639</name>
</gene>
<sequence length="968" mass="109014">MVFSDRKGDILNIKYGRLHAGDIPRYNIVGRGRRILGLGNALLVLHRGRQGVEVGISGSRRKVPDLTDSSTRHMLRTPPTKRLLSSAEDKYKYAEVDGFLRLPSGRSREAAHSGRDITVTAQDSQASESSSEEELSDDFDDSDTSSSTARQEALKSLEVQLSTDPTSVQTWILLLAHTLAGIPPDTKNAQKVRADVTLSVLARALSAHPSNAQSSELRLKYLSACEYTWTPEALNKEWETSLKFGTTELWIQWLDWRIRTATKGVVGISEDIQRVFKNLSRDDENGRLRAFWRVSIALRDSGFVERANALFQAQAELLFRKPLNLYDAPFDNQLDRLEVFWDSEVPRAGEAGASGWAAWELSGQPEPPSSSGRPAATKSVSLDPYLRWALDEDVYNQPDLSLPTRSINENIDEDPYSTVLFSDIRSFLIDLRSLPAKESYRLIWLSFLGLHIPGLSSSIHEIAVSNMDDKWSATHFASSYFLSSIFPADNTPAITADAQAGVLFGREREYSSIFGPVKHWGFDTLTPLEGIGSDKYSMLTRQDLKGVNLAMVRQVFQQCRTTAIDSAWDALHLAFEGALDLKVAIKISKYRLATDQDSLYRWASHAMLERMRGRLDEARKVYSTVLPPASLESPGFASLWWDWAELEWHCQSKEAAIQVILRSTDTTGGGTLAVLRCKRRIEELYQGGAPERWRERQAWIKLRVLLELLTSSIDSVIFILDAEIERLIEGTISHESLTMASLLLLYVHGSVLCNPIPPSLLRDRAERAISQYPSNTIILGLFLEAEKGQVVWGKVRLVLGETSVAGLPREKDLPRRIAEIWAAGWEKGRWKAEEERVRTGLAAATQDERTRGSAILWRVYLEFEIRAGQLQRAKKLLFRAVGECPLAKELYLIAFVQLRSVFNSKELNELGDTMAERGIRLREGLDEALEVWSESHGRVKGMDDDESEDYGEEEIERNADELRRLKPY</sequence>
<evidence type="ECO:0000313" key="2">
    <source>
        <dbReference type="Proteomes" id="UP001055072"/>
    </source>
</evidence>
<reference evidence="1" key="1">
    <citation type="journal article" date="2021" name="Environ. Microbiol.">
        <title>Gene family expansions and transcriptome signatures uncover fungal adaptations to wood decay.</title>
        <authorList>
            <person name="Hage H."/>
            <person name="Miyauchi S."/>
            <person name="Viragh M."/>
            <person name="Drula E."/>
            <person name="Min B."/>
            <person name="Chaduli D."/>
            <person name="Navarro D."/>
            <person name="Favel A."/>
            <person name="Norest M."/>
            <person name="Lesage-Meessen L."/>
            <person name="Balint B."/>
            <person name="Merenyi Z."/>
            <person name="de Eugenio L."/>
            <person name="Morin E."/>
            <person name="Martinez A.T."/>
            <person name="Baldrian P."/>
            <person name="Stursova M."/>
            <person name="Martinez M.J."/>
            <person name="Novotny C."/>
            <person name="Magnuson J.K."/>
            <person name="Spatafora J.W."/>
            <person name="Maurice S."/>
            <person name="Pangilinan J."/>
            <person name="Andreopoulos W."/>
            <person name="LaButti K."/>
            <person name="Hundley H."/>
            <person name="Na H."/>
            <person name="Kuo A."/>
            <person name="Barry K."/>
            <person name="Lipzen A."/>
            <person name="Henrissat B."/>
            <person name="Riley R."/>
            <person name="Ahrendt S."/>
            <person name="Nagy L.G."/>
            <person name="Grigoriev I.V."/>
            <person name="Martin F."/>
            <person name="Rosso M.N."/>
        </authorList>
    </citation>
    <scope>NUCLEOTIDE SEQUENCE</scope>
    <source>
        <strain evidence="1">CBS 384.51</strain>
    </source>
</reference>
<keyword evidence="2" id="KW-1185">Reference proteome</keyword>